<protein>
    <submittedName>
        <fullName evidence="1">Uncharacterized protein</fullName>
    </submittedName>
</protein>
<dbReference type="EMBL" id="CM024806">
    <property type="protein sequence ID" value="KAG8008796.1"/>
    <property type="molecule type" value="Genomic_DNA"/>
</dbReference>
<evidence type="ECO:0000313" key="1">
    <source>
        <dbReference type="EMBL" id="KAG8008796.1"/>
    </source>
</evidence>
<reference evidence="1" key="1">
    <citation type="submission" date="2020-04" db="EMBL/GenBank/DDBJ databases">
        <title>A chromosome-scale assembly and high-density genetic map of the yellow drum (Nibea albiflora) genome.</title>
        <authorList>
            <person name="Xu D."/>
            <person name="Zhang W."/>
            <person name="Chen R."/>
            <person name="Tan P."/>
            <person name="Wang L."/>
            <person name="Song H."/>
            <person name="Tian L."/>
            <person name="Zhu Q."/>
            <person name="Wang B."/>
        </authorList>
    </citation>
    <scope>NUCLEOTIDE SEQUENCE</scope>
    <source>
        <strain evidence="1">ZJHYS-2018</strain>
    </source>
</reference>
<dbReference type="Proteomes" id="UP000805704">
    <property type="component" value="Chromosome 18"/>
</dbReference>
<accession>A0ACB7F6Y5</accession>
<keyword evidence="2" id="KW-1185">Reference proteome</keyword>
<proteinExistence type="predicted"/>
<name>A0ACB7F6Y5_NIBAL</name>
<gene>
    <name evidence="1" type="ORF">GBF38_010425</name>
</gene>
<organism evidence="1 2">
    <name type="scientific">Nibea albiflora</name>
    <name type="common">Yellow drum</name>
    <name type="synonym">Corvina albiflora</name>
    <dbReference type="NCBI Taxonomy" id="240163"/>
    <lineage>
        <taxon>Eukaryota</taxon>
        <taxon>Metazoa</taxon>
        <taxon>Chordata</taxon>
        <taxon>Craniata</taxon>
        <taxon>Vertebrata</taxon>
        <taxon>Euteleostomi</taxon>
        <taxon>Actinopterygii</taxon>
        <taxon>Neopterygii</taxon>
        <taxon>Teleostei</taxon>
        <taxon>Neoteleostei</taxon>
        <taxon>Acanthomorphata</taxon>
        <taxon>Eupercaria</taxon>
        <taxon>Sciaenidae</taxon>
        <taxon>Nibea</taxon>
    </lineage>
</organism>
<comment type="caution">
    <text evidence="1">The sequence shown here is derived from an EMBL/GenBank/DDBJ whole genome shotgun (WGS) entry which is preliminary data.</text>
</comment>
<evidence type="ECO:0000313" key="2">
    <source>
        <dbReference type="Proteomes" id="UP000805704"/>
    </source>
</evidence>
<sequence>MLPVFAVTFSPSVSSSAGASLAVRQDSKSSSYYNDARSRPSIPVINHVPHRGLRCSAYMSRDPEALQSLLVISTRAPMVRRPGFSHLVRNSSRRAPQHGKGQ</sequence>